<evidence type="ECO:0008006" key="2">
    <source>
        <dbReference type="Google" id="ProtNLM"/>
    </source>
</evidence>
<accession>X1RB82</accession>
<gene>
    <name evidence="1" type="ORF">S06H3_54695</name>
</gene>
<protein>
    <recommendedName>
        <fullName evidence="2">NodB homology domain-containing protein</fullName>
    </recommendedName>
</protein>
<sequence length="162" mass="19100">MIKIAKWFDNYQAPVCLTIDDISDVYIKPEGIENKEITPFFDWGFGLDSNGSLYRFFVDSIVKRNPEMKVTFFLPLGIHGFLNPNSNYEVENHGLQRKDFLKFIKNTQDEYEFEIAGHGVNHNKYTDVNNPEIRNNVMLELTYIDTNKFKKRMKQIIDSLYQ</sequence>
<dbReference type="AlphaFoldDB" id="X1RB82"/>
<feature type="non-terminal residue" evidence="1">
    <location>
        <position position="162"/>
    </location>
</feature>
<organism evidence="1">
    <name type="scientific">marine sediment metagenome</name>
    <dbReference type="NCBI Taxonomy" id="412755"/>
    <lineage>
        <taxon>unclassified sequences</taxon>
        <taxon>metagenomes</taxon>
        <taxon>ecological metagenomes</taxon>
    </lineage>
</organism>
<evidence type="ECO:0000313" key="1">
    <source>
        <dbReference type="EMBL" id="GAI52849.1"/>
    </source>
</evidence>
<name>X1RB82_9ZZZZ</name>
<comment type="caution">
    <text evidence="1">The sequence shown here is derived from an EMBL/GenBank/DDBJ whole genome shotgun (WGS) entry which is preliminary data.</text>
</comment>
<dbReference type="EMBL" id="BARV01035011">
    <property type="protein sequence ID" value="GAI52849.1"/>
    <property type="molecule type" value="Genomic_DNA"/>
</dbReference>
<proteinExistence type="predicted"/>
<reference evidence="1" key="1">
    <citation type="journal article" date="2014" name="Front. Microbiol.">
        <title>High frequency of phylogenetically diverse reductive dehalogenase-homologous genes in deep subseafloor sedimentary metagenomes.</title>
        <authorList>
            <person name="Kawai M."/>
            <person name="Futagami T."/>
            <person name="Toyoda A."/>
            <person name="Takaki Y."/>
            <person name="Nishi S."/>
            <person name="Hori S."/>
            <person name="Arai W."/>
            <person name="Tsubouchi T."/>
            <person name="Morono Y."/>
            <person name="Uchiyama I."/>
            <person name="Ito T."/>
            <person name="Fujiyama A."/>
            <person name="Inagaki F."/>
            <person name="Takami H."/>
        </authorList>
    </citation>
    <scope>NUCLEOTIDE SEQUENCE</scope>
    <source>
        <strain evidence="1">Expedition CK06-06</strain>
    </source>
</reference>